<sequence length="101" mass="11569">MYNRLKIELIVGKYTAVKYIDLSDISDSGIKGYLPTYGPSYLHFYKFSHHFVGSLLVSLSAQTFGAYQEGEKLRCVKKNTCEPLPKVINIYLHIIVQRISH</sequence>
<evidence type="ECO:0000313" key="2">
    <source>
        <dbReference type="Proteomes" id="UP001558652"/>
    </source>
</evidence>
<dbReference type="Proteomes" id="UP001558652">
    <property type="component" value="Unassembled WGS sequence"/>
</dbReference>
<name>A0ABD0YUP3_9HEMI</name>
<accession>A0ABD0YUP3</accession>
<protein>
    <submittedName>
        <fullName evidence="1">Uncharacterized protein</fullName>
    </submittedName>
</protein>
<organism evidence="1 2">
    <name type="scientific">Ranatra chinensis</name>
    <dbReference type="NCBI Taxonomy" id="642074"/>
    <lineage>
        <taxon>Eukaryota</taxon>
        <taxon>Metazoa</taxon>
        <taxon>Ecdysozoa</taxon>
        <taxon>Arthropoda</taxon>
        <taxon>Hexapoda</taxon>
        <taxon>Insecta</taxon>
        <taxon>Pterygota</taxon>
        <taxon>Neoptera</taxon>
        <taxon>Paraneoptera</taxon>
        <taxon>Hemiptera</taxon>
        <taxon>Heteroptera</taxon>
        <taxon>Panheteroptera</taxon>
        <taxon>Nepomorpha</taxon>
        <taxon>Nepidae</taxon>
        <taxon>Ranatrinae</taxon>
        <taxon>Ranatra</taxon>
    </lineage>
</organism>
<reference evidence="1 2" key="1">
    <citation type="submission" date="2024-07" db="EMBL/GenBank/DDBJ databases">
        <title>Chromosome-level genome assembly of the water stick insect Ranatra chinensis (Heteroptera: Nepidae).</title>
        <authorList>
            <person name="Liu X."/>
        </authorList>
    </citation>
    <scope>NUCLEOTIDE SEQUENCE [LARGE SCALE GENOMIC DNA]</scope>
    <source>
        <strain evidence="1">Cailab_2021Rc</strain>
        <tissue evidence="1">Muscle</tissue>
    </source>
</reference>
<dbReference type="EMBL" id="JBFDAA010000007">
    <property type="protein sequence ID" value="KAL1131037.1"/>
    <property type="molecule type" value="Genomic_DNA"/>
</dbReference>
<proteinExistence type="predicted"/>
<keyword evidence="2" id="KW-1185">Reference proteome</keyword>
<comment type="caution">
    <text evidence="1">The sequence shown here is derived from an EMBL/GenBank/DDBJ whole genome shotgun (WGS) entry which is preliminary data.</text>
</comment>
<dbReference type="AlphaFoldDB" id="A0ABD0YUP3"/>
<evidence type="ECO:0000313" key="1">
    <source>
        <dbReference type="EMBL" id="KAL1131037.1"/>
    </source>
</evidence>
<gene>
    <name evidence="1" type="ORF">AAG570_012274</name>
</gene>